<evidence type="ECO:0000313" key="1">
    <source>
        <dbReference type="EMBL" id="OMO82585.1"/>
    </source>
</evidence>
<comment type="caution">
    <text evidence="1">The sequence shown here is derived from an EMBL/GenBank/DDBJ whole genome shotgun (WGS) entry which is preliminary data.</text>
</comment>
<proteinExistence type="predicted"/>
<organism evidence="1 2">
    <name type="scientific">Corchorus capsularis</name>
    <name type="common">Jute</name>
    <dbReference type="NCBI Taxonomy" id="210143"/>
    <lineage>
        <taxon>Eukaryota</taxon>
        <taxon>Viridiplantae</taxon>
        <taxon>Streptophyta</taxon>
        <taxon>Embryophyta</taxon>
        <taxon>Tracheophyta</taxon>
        <taxon>Spermatophyta</taxon>
        <taxon>Magnoliopsida</taxon>
        <taxon>eudicotyledons</taxon>
        <taxon>Gunneridae</taxon>
        <taxon>Pentapetalae</taxon>
        <taxon>rosids</taxon>
        <taxon>malvids</taxon>
        <taxon>Malvales</taxon>
        <taxon>Malvaceae</taxon>
        <taxon>Grewioideae</taxon>
        <taxon>Apeibeae</taxon>
        <taxon>Corchorus</taxon>
    </lineage>
</organism>
<protein>
    <submittedName>
        <fullName evidence="1">Uncharacterized protein</fullName>
    </submittedName>
</protein>
<feature type="non-terminal residue" evidence="1">
    <location>
        <position position="1"/>
    </location>
</feature>
<evidence type="ECO:0000313" key="2">
    <source>
        <dbReference type="Proteomes" id="UP000188268"/>
    </source>
</evidence>
<keyword evidence="2" id="KW-1185">Reference proteome</keyword>
<dbReference type="EMBL" id="AWWV01009993">
    <property type="protein sequence ID" value="OMO82585.1"/>
    <property type="molecule type" value="Genomic_DNA"/>
</dbReference>
<reference evidence="1 2" key="1">
    <citation type="submission" date="2013-09" db="EMBL/GenBank/DDBJ databases">
        <title>Corchorus capsularis genome sequencing.</title>
        <authorList>
            <person name="Alam M."/>
            <person name="Haque M.S."/>
            <person name="Islam M.S."/>
            <person name="Emdad E.M."/>
            <person name="Islam M.M."/>
            <person name="Ahmed B."/>
            <person name="Halim A."/>
            <person name="Hossen Q.M.M."/>
            <person name="Hossain M.Z."/>
            <person name="Ahmed R."/>
            <person name="Khan M.M."/>
            <person name="Islam R."/>
            <person name="Rashid M.M."/>
            <person name="Khan S.A."/>
            <person name="Rahman M.S."/>
            <person name="Alam M."/>
        </authorList>
    </citation>
    <scope>NUCLEOTIDE SEQUENCE [LARGE SCALE GENOMIC DNA]</scope>
    <source>
        <strain evidence="2">cv. CVL-1</strain>
        <tissue evidence="1">Whole seedling</tissue>
    </source>
</reference>
<dbReference type="Proteomes" id="UP000188268">
    <property type="component" value="Unassembled WGS sequence"/>
</dbReference>
<name>A0A1R3IJ31_COCAP</name>
<dbReference type="AlphaFoldDB" id="A0A1R3IJ31"/>
<sequence length="43" mass="4822">PVTGVTQILHFVPFCYLLFEAASCHLRGQWKGGRGMEGRDTQN</sequence>
<accession>A0A1R3IJ31</accession>
<gene>
    <name evidence="1" type="ORF">CCACVL1_11883</name>
</gene>
<dbReference type="Gramene" id="OMO82585">
    <property type="protein sequence ID" value="OMO82585"/>
    <property type="gene ID" value="CCACVL1_11883"/>
</dbReference>